<keyword evidence="3 11" id="KW-0813">Transport</keyword>
<dbReference type="Pfam" id="PF00119">
    <property type="entry name" value="ATP-synt_A"/>
    <property type="match status" value="1"/>
</dbReference>
<dbReference type="CDD" id="cd00310">
    <property type="entry name" value="ATP-synt_Fo_a_6"/>
    <property type="match status" value="1"/>
</dbReference>
<dbReference type="SUPFAM" id="SSF81336">
    <property type="entry name" value="F1F0 ATP synthase subunit A"/>
    <property type="match status" value="1"/>
</dbReference>
<comment type="caution">
    <text evidence="12">The sequence shown here is derived from an EMBL/GenBank/DDBJ whole genome shotgun (WGS) entry which is preliminary data.</text>
</comment>
<dbReference type="InterPro" id="IPR023011">
    <property type="entry name" value="ATP_synth_F0_asu_AS"/>
</dbReference>
<comment type="function">
    <text evidence="11">Key component of the proton channel; it plays a direct role in the translocation of protons across the membrane.</text>
</comment>
<feature type="transmembrane region" description="Helical" evidence="11">
    <location>
        <begin position="215"/>
        <end position="240"/>
    </location>
</feature>
<keyword evidence="9 11" id="KW-0472">Membrane</keyword>
<dbReference type="InterPro" id="IPR035908">
    <property type="entry name" value="F0_ATP_A_sf"/>
</dbReference>
<organism evidence="12 13">
    <name type="scientific">Candidatus Roizmanbacteria bacterium RIFCSPHIGHO2_12_FULL_33_9</name>
    <dbReference type="NCBI Taxonomy" id="1802045"/>
    <lineage>
        <taxon>Bacteria</taxon>
        <taxon>Candidatus Roizmaniibacteriota</taxon>
    </lineage>
</organism>
<dbReference type="GO" id="GO:0046933">
    <property type="term" value="F:proton-transporting ATP synthase activity, rotational mechanism"/>
    <property type="evidence" value="ECO:0007669"/>
    <property type="project" value="UniProtKB-UniRule"/>
</dbReference>
<evidence type="ECO:0000256" key="10">
    <source>
        <dbReference type="ARBA" id="ARBA00023310"/>
    </source>
</evidence>
<comment type="subcellular location">
    <subcellularLocation>
        <location evidence="11">Cell membrane</location>
        <topology evidence="11">Multi-pass membrane protein</topology>
    </subcellularLocation>
    <subcellularLocation>
        <location evidence="1">Membrane</location>
        <topology evidence="1">Multi-pass membrane protein</topology>
    </subcellularLocation>
</comment>
<dbReference type="PROSITE" id="PS00449">
    <property type="entry name" value="ATPASE_A"/>
    <property type="match status" value="1"/>
</dbReference>
<comment type="similarity">
    <text evidence="2 11">Belongs to the ATPase A chain family.</text>
</comment>
<accession>A0A1F7HIY7</accession>
<keyword evidence="10 11" id="KW-0066">ATP synthesis</keyword>
<evidence type="ECO:0000256" key="2">
    <source>
        <dbReference type="ARBA" id="ARBA00006810"/>
    </source>
</evidence>
<dbReference type="PANTHER" id="PTHR42823">
    <property type="entry name" value="ATP SYNTHASE SUBUNIT A, CHLOROPLASTIC"/>
    <property type="match status" value="1"/>
</dbReference>
<evidence type="ECO:0000256" key="1">
    <source>
        <dbReference type="ARBA" id="ARBA00004141"/>
    </source>
</evidence>
<gene>
    <name evidence="11" type="primary">atpB</name>
    <name evidence="12" type="ORF">A3F29_01700</name>
</gene>
<proteinExistence type="inferred from homology"/>
<keyword evidence="11" id="KW-1003">Cell membrane</keyword>
<keyword evidence="5 11" id="KW-0812">Transmembrane</keyword>
<keyword evidence="8 11" id="KW-0406">Ion transport</keyword>
<evidence type="ECO:0000256" key="8">
    <source>
        <dbReference type="ARBA" id="ARBA00023065"/>
    </source>
</evidence>
<dbReference type="HAMAP" id="MF_01393">
    <property type="entry name" value="ATP_synth_a_bact"/>
    <property type="match status" value="1"/>
</dbReference>
<dbReference type="AlphaFoldDB" id="A0A1F7HIY7"/>
<dbReference type="InterPro" id="IPR045082">
    <property type="entry name" value="ATP_syn_F0_a_bact/chloroplast"/>
</dbReference>
<evidence type="ECO:0000256" key="6">
    <source>
        <dbReference type="ARBA" id="ARBA00022781"/>
    </source>
</evidence>
<sequence length="246" mass="28383">MVHISLKSEEIFTFLGLPFTNSLILSVFVLLGSLIVFYYYSKLIHRKKKNNFYYFMNFLLRTLYNFFKSIFEEKVSRFFPLVGSFFFFILIHNELGLFPGVGSILISVGEKGYENMIPLLRGGTTDLNTTFALALVTVIYAQYVGIKFLGLKEYLKKFFNFSSVTAFFTGIMETISEFSRIVSYSFRLYGNIFAGEVVIVIMAFLFPILLSFPFLLFEIFIGIIQAIVFSMLSAVFYNLAMQKAHY</sequence>
<dbReference type="EMBL" id="MFZV01000017">
    <property type="protein sequence ID" value="OGK31190.1"/>
    <property type="molecule type" value="Genomic_DNA"/>
</dbReference>
<dbReference type="GO" id="GO:0042777">
    <property type="term" value="P:proton motive force-driven plasma membrane ATP synthesis"/>
    <property type="evidence" value="ECO:0007669"/>
    <property type="project" value="TreeGrafter"/>
</dbReference>
<dbReference type="InterPro" id="IPR000568">
    <property type="entry name" value="ATP_synth_F0_asu"/>
</dbReference>
<dbReference type="GO" id="GO:0045259">
    <property type="term" value="C:proton-transporting ATP synthase complex"/>
    <property type="evidence" value="ECO:0007669"/>
    <property type="project" value="UniProtKB-KW"/>
</dbReference>
<keyword evidence="6 11" id="KW-0375">Hydrogen ion transport</keyword>
<evidence type="ECO:0000256" key="4">
    <source>
        <dbReference type="ARBA" id="ARBA00022547"/>
    </source>
</evidence>
<evidence type="ECO:0000256" key="9">
    <source>
        <dbReference type="ARBA" id="ARBA00023136"/>
    </source>
</evidence>
<evidence type="ECO:0000256" key="5">
    <source>
        <dbReference type="ARBA" id="ARBA00022692"/>
    </source>
</evidence>
<keyword evidence="7 11" id="KW-1133">Transmembrane helix</keyword>
<dbReference type="Proteomes" id="UP000177199">
    <property type="component" value="Unassembled WGS sequence"/>
</dbReference>
<name>A0A1F7HIY7_9BACT</name>
<dbReference type="GO" id="GO:0005886">
    <property type="term" value="C:plasma membrane"/>
    <property type="evidence" value="ECO:0007669"/>
    <property type="project" value="UniProtKB-SubCell"/>
</dbReference>
<dbReference type="PRINTS" id="PR00123">
    <property type="entry name" value="ATPASEA"/>
</dbReference>
<evidence type="ECO:0000256" key="11">
    <source>
        <dbReference type="HAMAP-Rule" id="MF_01393"/>
    </source>
</evidence>
<dbReference type="PANTHER" id="PTHR42823:SF3">
    <property type="entry name" value="ATP SYNTHASE SUBUNIT A, CHLOROPLASTIC"/>
    <property type="match status" value="1"/>
</dbReference>
<feature type="transmembrane region" description="Helical" evidence="11">
    <location>
        <begin position="127"/>
        <end position="146"/>
    </location>
</feature>
<evidence type="ECO:0000313" key="13">
    <source>
        <dbReference type="Proteomes" id="UP000177199"/>
    </source>
</evidence>
<feature type="transmembrane region" description="Helical" evidence="11">
    <location>
        <begin position="20"/>
        <end position="40"/>
    </location>
</feature>
<reference evidence="12 13" key="1">
    <citation type="journal article" date="2016" name="Nat. Commun.">
        <title>Thousands of microbial genomes shed light on interconnected biogeochemical processes in an aquifer system.</title>
        <authorList>
            <person name="Anantharaman K."/>
            <person name="Brown C.T."/>
            <person name="Hug L.A."/>
            <person name="Sharon I."/>
            <person name="Castelle C.J."/>
            <person name="Probst A.J."/>
            <person name="Thomas B.C."/>
            <person name="Singh A."/>
            <person name="Wilkins M.J."/>
            <person name="Karaoz U."/>
            <person name="Brodie E.L."/>
            <person name="Williams K.H."/>
            <person name="Hubbard S.S."/>
            <person name="Banfield J.F."/>
        </authorList>
    </citation>
    <scope>NUCLEOTIDE SEQUENCE [LARGE SCALE GENOMIC DNA]</scope>
</reference>
<evidence type="ECO:0000256" key="3">
    <source>
        <dbReference type="ARBA" id="ARBA00022448"/>
    </source>
</evidence>
<dbReference type="Gene3D" id="1.20.120.220">
    <property type="entry name" value="ATP synthase, F0 complex, subunit A"/>
    <property type="match status" value="1"/>
</dbReference>
<keyword evidence="4 11" id="KW-0138">CF(0)</keyword>
<protein>
    <recommendedName>
        <fullName evidence="11">ATP synthase subunit a</fullName>
    </recommendedName>
    <alternativeName>
        <fullName evidence="11">ATP synthase F0 sector subunit a</fullName>
    </alternativeName>
    <alternativeName>
        <fullName evidence="11">F-ATPase subunit 6</fullName>
    </alternativeName>
</protein>
<feature type="transmembrane region" description="Helical" evidence="11">
    <location>
        <begin position="188"/>
        <end position="209"/>
    </location>
</feature>
<evidence type="ECO:0000313" key="12">
    <source>
        <dbReference type="EMBL" id="OGK31190.1"/>
    </source>
</evidence>
<evidence type="ECO:0000256" key="7">
    <source>
        <dbReference type="ARBA" id="ARBA00022989"/>
    </source>
</evidence>
<feature type="transmembrane region" description="Helical" evidence="11">
    <location>
        <begin position="83"/>
        <end position="106"/>
    </location>
</feature>